<name>F4L7G2_HALH1</name>
<sequence length="382" mass="45042">MKIYLKTPEFDQEKLIRSYLHPDKGLFFYFRHMCMRMQAHFTTLIPHEKIPKVFIHGNPHTENYLITDQGAGMADFDRSRIGAYAWDIVRFLCSLSLKRIENNTPFLNATVLEYFREGYMRGFEVHKTPYKEASKSIDRANFDVWYNSTREYLDAEVKWAKEMRKSPLNVHNKVLVKILEGYLKSRKEEDLLKEYEIEEAGKAKGTFGNKRILLVLRPKKNQSKDKILLELKTVYEDPDTQHYFNPFKHHGLRMIKASELYAPLVEQGLGYATYKGQEYWGRQIPHRSAKIKDKLNEFEQVDIAYSVATQLGRAHRKSLQKDMKPDVLMKHFQLHYDHFIGLAIQMNQELIQGHQKYVELYHNKYSPSLIIAEEAENGLELI</sequence>
<gene>
    <name evidence="2" type="ordered locus">Halhy_6323</name>
</gene>
<dbReference type="KEGG" id="hhy:Halhy_6323"/>
<evidence type="ECO:0000313" key="2">
    <source>
        <dbReference type="EMBL" id="AEE54142.1"/>
    </source>
</evidence>
<dbReference type="Pfam" id="PF01636">
    <property type="entry name" value="APH"/>
    <property type="match status" value="1"/>
</dbReference>
<feature type="domain" description="Aminoglycoside phosphotransferase" evidence="1">
    <location>
        <begin position="45"/>
        <end position="96"/>
    </location>
</feature>
<evidence type="ECO:0000313" key="3">
    <source>
        <dbReference type="Proteomes" id="UP000008461"/>
    </source>
</evidence>
<reference key="2">
    <citation type="submission" date="2011-04" db="EMBL/GenBank/DDBJ databases">
        <title>Complete sequence of chromosome of Haliscomenobacter hydrossis DSM 1100.</title>
        <authorList>
            <consortium name="US DOE Joint Genome Institute (JGI-PGF)"/>
            <person name="Lucas S."/>
            <person name="Han J."/>
            <person name="Lapidus A."/>
            <person name="Bruce D."/>
            <person name="Goodwin L."/>
            <person name="Pitluck S."/>
            <person name="Peters L."/>
            <person name="Kyrpides N."/>
            <person name="Mavromatis K."/>
            <person name="Ivanova N."/>
            <person name="Ovchinnikova G."/>
            <person name="Pagani I."/>
            <person name="Daligault H."/>
            <person name="Detter J.C."/>
            <person name="Han C."/>
            <person name="Land M."/>
            <person name="Hauser L."/>
            <person name="Markowitz V."/>
            <person name="Cheng J.-F."/>
            <person name="Hugenholtz P."/>
            <person name="Woyke T."/>
            <person name="Wu D."/>
            <person name="Verbarg S."/>
            <person name="Frueling A."/>
            <person name="Brambilla E."/>
            <person name="Klenk H.-P."/>
            <person name="Eisen J.A."/>
        </authorList>
    </citation>
    <scope>NUCLEOTIDE SEQUENCE</scope>
    <source>
        <strain>DSM 1100</strain>
    </source>
</reference>
<keyword evidence="3" id="KW-1185">Reference proteome</keyword>
<dbReference type="InterPro" id="IPR002575">
    <property type="entry name" value="Aminoglycoside_PTrfase"/>
</dbReference>
<dbReference type="Proteomes" id="UP000008461">
    <property type="component" value="Chromosome"/>
</dbReference>
<dbReference type="SUPFAM" id="SSF56112">
    <property type="entry name" value="Protein kinase-like (PK-like)"/>
    <property type="match status" value="1"/>
</dbReference>
<dbReference type="AlphaFoldDB" id="F4L7G2"/>
<dbReference type="HOGENOM" id="CLU_723134_0_0_10"/>
<dbReference type="OrthoDB" id="1491115at2"/>
<dbReference type="InterPro" id="IPR011009">
    <property type="entry name" value="Kinase-like_dom_sf"/>
</dbReference>
<dbReference type="EMBL" id="CP002691">
    <property type="protein sequence ID" value="AEE54142.1"/>
    <property type="molecule type" value="Genomic_DNA"/>
</dbReference>
<dbReference type="eggNOG" id="COG4320">
    <property type="taxonomic scope" value="Bacteria"/>
</dbReference>
<protein>
    <recommendedName>
        <fullName evidence="1">Aminoglycoside phosphotransferase domain-containing protein</fullName>
    </recommendedName>
</protein>
<dbReference type="RefSeq" id="WP_013768663.1">
    <property type="nucleotide sequence ID" value="NC_015510.1"/>
</dbReference>
<evidence type="ECO:0000259" key="1">
    <source>
        <dbReference type="Pfam" id="PF01636"/>
    </source>
</evidence>
<reference evidence="2 3" key="1">
    <citation type="journal article" date="2011" name="Stand. Genomic Sci.">
        <title>Complete genome sequence of Haliscomenobacter hydrossis type strain (O).</title>
        <authorList>
            <consortium name="US DOE Joint Genome Institute (JGI-PGF)"/>
            <person name="Daligault H."/>
            <person name="Lapidus A."/>
            <person name="Zeytun A."/>
            <person name="Nolan M."/>
            <person name="Lucas S."/>
            <person name="Del Rio T.G."/>
            <person name="Tice H."/>
            <person name="Cheng J.F."/>
            <person name="Tapia R."/>
            <person name="Han C."/>
            <person name="Goodwin L."/>
            <person name="Pitluck S."/>
            <person name="Liolios K."/>
            <person name="Pagani I."/>
            <person name="Ivanova N."/>
            <person name="Huntemann M."/>
            <person name="Mavromatis K."/>
            <person name="Mikhailova N."/>
            <person name="Pati A."/>
            <person name="Chen A."/>
            <person name="Palaniappan K."/>
            <person name="Land M."/>
            <person name="Hauser L."/>
            <person name="Brambilla E.M."/>
            <person name="Rohde M."/>
            <person name="Verbarg S."/>
            <person name="Goker M."/>
            <person name="Bristow J."/>
            <person name="Eisen J.A."/>
            <person name="Markowitz V."/>
            <person name="Hugenholtz P."/>
            <person name="Kyrpides N.C."/>
            <person name="Klenk H.P."/>
            <person name="Woyke T."/>
        </authorList>
    </citation>
    <scope>NUCLEOTIDE SEQUENCE [LARGE SCALE GENOMIC DNA]</scope>
    <source>
        <strain evidence="3">ATCC 27775 / DSM 1100 / LMG 10767 / O</strain>
    </source>
</reference>
<proteinExistence type="predicted"/>
<accession>F4L7G2</accession>
<dbReference type="Pfam" id="PF10009">
    <property type="entry name" value="DUF2252"/>
    <property type="match status" value="1"/>
</dbReference>
<organism evidence="2 3">
    <name type="scientific">Haliscomenobacter hydrossis (strain ATCC 27775 / DSM 1100 / LMG 10767 / O)</name>
    <dbReference type="NCBI Taxonomy" id="760192"/>
    <lineage>
        <taxon>Bacteria</taxon>
        <taxon>Pseudomonadati</taxon>
        <taxon>Bacteroidota</taxon>
        <taxon>Saprospiria</taxon>
        <taxon>Saprospirales</taxon>
        <taxon>Haliscomenobacteraceae</taxon>
        <taxon>Haliscomenobacter</taxon>
    </lineage>
</organism>
<dbReference type="STRING" id="760192.Halhy_6323"/>
<dbReference type="Gene3D" id="3.90.1200.10">
    <property type="match status" value="1"/>
</dbReference>
<dbReference type="InterPro" id="IPR018721">
    <property type="entry name" value="DUF2252"/>
</dbReference>